<dbReference type="SUPFAM" id="SSF52540">
    <property type="entry name" value="P-loop containing nucleoside triphosphate hydrolases"/>
    <property type="match status" value="1"/>
</dbReference>
<dbReference type="PIRSF" id="PIRSF039085">
    <property type="entry name" value="ABC_ATPase_HisP"/>
    <property type="match status" value="1"/>
</dbReference>
<keyword evidence="3" id="KW-0813">Transport</keyword>
<gene>
    <name evidence="10" type="ORF">UFOPK2373_00836</name>
</gene>
<keyword evidence="6" id="KW-0067">ATP-binding</keyword>
<dbReference type="GO" id="GO:0005886">
    <property type="term" value="C:plasma membrane"/>
    <property type="evidence" value="ECO:0007669"/>
    <property type="project" value="UniProtKB-SubCell"/>
</dbReference>
<keyword evidence="4" id="KW-1003">Cell membrane</keyword>
<name>A0A6J6P594_9ZZZZ</name>
<dbReference type="InterPro" id="IPR003439">
    <property type="entry name" value="ABC_transporter-like_ATP-bd"/>
</dbReference>
<evidence type="ECO:0000256" key="7">
    <source>
        <dbReference type="ARBA" id="ARBA00022970"/>
    </source>
</evidence>
<dbReference type="Pfam" id="PF00005">
    <property type="entry name" value="ABC_tran"/>
    <property type="match status" value="1"/>
</dbReference>
<dbReference type="GO" id="GO:0005524">
    <property type="term" value="F:ATP binding"/>
    <property type="evidence" value="ECO:0007669"/>
    <property type="project" value="UniProtKB-KW"/>
</dbReference>
<sequence>MSELGPMILNVKGLHKSFEDKDVLKGIDLELYRGQIVALIGSSGSGKSTLLRCVNLLEEISDGQIFLNDEDISEPTINQDEVRRQIGLVFQAYNLFAHLSIEENITLALRHVKGLSTADAKAKALALLDRIGLADKAAEYPDKLSGGQQQRTAIMRAVALEPTLLLLDEVTSALDPELVGEVLELIRDLKAGGTSILMATHELTFARDVADWVVFLDGGVIIEEGPAKEFFGNPQNPRTIEFLQRLRRRAGDA</sequence>
<keyword evidence="8" id="KW-0472">Membrane</keyword>
<organism evidence="10">
    <name type="scientific">freshwater metagenome</name>
    <dbReference type="NCBI Taxonomy" id="449393"/>
    <lineage>
        <taxon>unclassified sequences</taxon>
        <taxon>metagenomes</taxon>
        <taxon>ecological metagenomes</taxon>
    </lineage>
</organism>
<protein>
    <submittedName>
        <fullName evidence="10">Unannotated protein</fullName>
    </submittedName>
</protein>
<dbReference type="Gene3D" id="3.40.50.300">
    <property type="entry name" value="P-loop containing nucleotide triphosphate hydrolases"/>
    <property type="match status" value="1"/>
</dbReference>
<evidence type="ECO:0000256" key="8">
    <source>
        <dbReference type="ARBA" id="ARBA00023136"/>
    </source>
</evidence>
<dbReference type="PANTHER" id="PTHR43166:SF9">
    <property type="entry name" value="GLUTAMATE_ASPARTATE IMPORT ATP-BINDING PROTEIN GLTL"/>
    <property type="match status" value="1"/>
</dbReference>
<dbReference type="EMBL" id="CAEZXL010000151">
    <property type="protein sequence ID" value="CAB4691793.1"/>
    <property type="molecule type" value="Genomic_DNA"/>
</dbReference>
<keyword evidence="5" id="KW-0547">Nucleotide-binding</keyword>
<feature type="domain" description="ABC transporter" evidence="9">
    <location>
        <begin position="9"/>
        <end position="243"/>
    </location>
</feature>
<proteinExistence type="inferred from homology"/>
<keyword evidence="7" id="KW-0029">Amino-acid transport</keyword>
<comment type="subcellular location">
    <subcellularLocation>
        <location evidence="1">Cell membrane</location>
        <topology evidence="1">Peripheral membrane protein</topology>
    </subcellularLocation>
</comment>
<evidence type="ECO:0000256" key="3">
    <source>
        <dbReference type="ARBA" id="ARBA00022448"/>
    </source>
</evidence>
<dbReference type="PANTHER" id="PTHR43166">
    <property type="entry name" value="AMINO ACID IMPORT ATP-BINDING PROTEIN"/>
    <property type="match status" value="1"/>
</dbReference>
<accession>A0A6J6P594</accession>
<evidence type="ECO:0000256" key="2">
    <source>
        <dbReference type="ARBA" id="ARBA00005417"/>
    </source>
</evidence>
<evidence type="ECO:0000256" key="4">
    <source>
        <dbReference type="ARBA" id="ARBA00022475"/>
    </source>
</evidence>
<dbReference type="GO" id="GO:0015424">
    <property type="term" value="F:ABC-type amino acid transporter activity"/>
    <property type="evidence" value="ECO:0007669"/>
    <property type="project" value="InterPro"/>
</dbReference>
<dbReference type="InterPro" id="IPR027417">
    <property type="entry name" value="P-loop_NTPase"/>
</dbReference>
<dbReference type="InterPro" id="IPR030679">
    <property type="entry name" value="ABC_ATPase_HisP-typ"/>
</dbReference>
<evidence type="ECO:0000256" key="5">
    <source>
        <dbReference type="ARBA" id="ARBA00022741"/>
    </source>
</evidence>
<evidence type="ECO:0000259" key="9">
    <source>
        <dbReference type="PROSITE" id="PS50893"/>
    </source>
</evidence>
<evidence type="ECO:0000256" key="6">
    <source>
        <dbReference type="ARBA" id="ARBA00022840"/>
    </source>
</evidence>
<dbReference type="InterPro" id="IPR050086">
    <property type="entry name" value="MetN_ABC_transporter-like"/>
</dbReference>
<dbReference type="SMART" id="SM00382">
    <property type="entry name" value="AAA"/>
    <property type="match status" value="1"/>
</dbReference>
<dbReference type="AlphaFoldDB" id="A0A6J6P594"/>
<reference evidence="10" key="1">
    <citation type="submission" date="2020-05" db="EMBL/GenBank/DDBJ databases">
        <authorList>
            <person name="Chiriac C."/>
            <person name="Salcher M."/>
            <person name="Ghai R."/>
            <person name="Kavagutti S V."/>
        </authorList>
    </citation>
    <scope>NUCLEOTIDE SEQUENCE</scope>
</reference>
<evidence type="ECO:0000256" key="1">
    <source>
        <dbReference type="ARBA" id="ARBA00004202"/>
    </source>
</evidence>
<comment type="similarity">
    <text evidence="2">Belongs to the ABC transporter superfamily.</text>
</comment>
<dbReference type="GO" id="GO:0016887">
    <property type="term" value="F:ATP hydrolysis activity"/>
    <property type="evidence" value="ECO:0007669"/>
    <property type="project" value="InterPro"/>
</dbReference>
<evidence type="ECO:0000313" key="10">
    <source>
        <dbReference type="EMBL" id="CAB4691793.1"/>
    </source>
</evidence>
<dbReference type="InterPro" id="IPR003593">
    <property type="entry name" value="AAA+_ATPase"/>
</dbReference>
<dbReference type="PROSITE" id="PS50893">
    <property type="entry name" value="ABC_TRANSPORTER_2"/>
    <property type="match status" value="1"/>
</dbReference>